<sequence length="698" mass="79052">MSIVPYNNENLSIVLRSPELGSIVLYNKATKSLELVNLDSSGHIPDAEDFYDSKGRMKRLISSESLVDSDQAANSYCPHCGQEIPNDDKRRQSSTQTRNFDLENFRSAGPSMRSDYFRLLASGGDFSKQELFDIIKNRRRNTLLEDTDPHFEDDGGDESVIGERSNGGDLFSDEDLGDFPATLFTQGYFKKFFRVKQRLGNGSNGTVLKVEHVLHNLPLGVFALKKIPIGSHLSNLPERLKEVKLLFQLTEASGLDTGIEDLLDDDGNSIDGKESLIKYNHVWLEIDQVSDFSPRVPCVFILFEYCDGGNLEELVESLKHPIIDIEKTKLYRRARRTSSNEATPMEQQPRFLNAFEIYKIFRDIVVGVSYLHRSHILHRDLKPANCLLKQQFTDNLRQNPICSVSDLHSFPSVTVSDFGEGIMEGMKRESTGATGTIEFSAPELFFRGQNGALNDFTTSSDVYSLGMILYYLCFGELPYTSDDPEDVRKTIEHSYKNDANLSSFGDAKRLKEPLMEDWLKLISRMLEPQSYKRPNCLEILADLVKIFHKLQTLDDKNTTENMTLFKWERASESQETLTTYAPISTISDAVLLEDRDPLTYPPVANTMLNMSQLVTFAVSISNFLIYKYVSYRLSQLVPQNVMKNRETAFLQRGKLLELFIYGIFLCSGIQITSPTPIKLKVFLVELLTLLGIELVGGT</sequence>
<dbReference type="GO" id="GO:0004672">
    <property type="term" value="F:protein kinase activity"/>
    <property type="evidence" value="ECO:0007669"/>
    <property type="project" value="InterPro"/>
</dbReference>
<evidence type="ECO:0000313" key="10">
    <source>
        <dbReference type="Proteomes" id="UP000019384"/>
    </source>
</evidence>
<reference evidence="9" key="1">
    <citation type="submission" date="2013-12" db="EMBL/GenBank/DDBJ databases">
        <authorList>
            <person name="Genoscope - CEA"/>
        </authorList>
    </citation>
    <scope>NUCLEOTIDE SEQUENCE</scope>
    <source>
        <strain evidence="9">CBS 1993</strain>
    </source>
</reference>
<dbReference type="RefSeq" id="XP_022456356.1">
    <property type="nucleotide sequence ID" value="XM_022604827.1"/>
</dbReference>
<dbReference type="Gene3D" id="1.10.510.10">
    <property type="entry name" value="Transferase(Phosphotransferase) domain 1"/>
    <property type="match status" value="1"/>
</dbReference>
<dbReference type="Gene3D" id="3.30.200.20">
    <property type="entry name" value="Phosphorylase Kinase, domain 1"/>
    <property type="match status" value="1"/>
</dbReference>
<comment type="similarity">
    <text evidence="5">Belongs to the protein kinase superfamily. Ser/Thr protein kinase family. GCN2 subfamily.</text>
</comment>
<evidence type="ECO:0000256" key="2">
    <source>
        <dbReference type="ARBA" id="ARBA00022741"/>
    </source>
</evidence>
<organism evidence="9 10">
    <name type="scientific">Kuraishia capsulata CBS 1993</name>
    <dbReference type="NCBI Taxonomy" id="1382522"/>
    <lineage>
        <taxon>Eukaryota</taxon>
        <taxon>Fungi</taxon>
        <taxon>Dikarya</taxon>
        <taxon>Ascomycota</taxon>
        <taxon>Saccharomycotina</taxon>
        <taxon>Pichiomycetes</taxon>
        <taxon>Pichiales</taxon>
        <taxon>Pichiaceae</taxon>
        <taxon>Kuraishia</taxon>
    </lineage>
</organism>
<evidence type="ECO:0000256" key="6">
    <source>
        <dbReference type="PROSITE-ProRule" id="PRU10141"/>
    </source>
</evidence>
<dbReference type="PROSITE" id="PS00108">
    <property type="entry name" value="PROTEIN_KINASE_ST"/>
    <property type="match status" value="1"/>
</dbReference>
<dbReference type="PANTHER" id="PTHR11042:SF138">
    <property type="entry name" value="SERINE_THREONINE-PROTEIN KINASE IKS1-RELATED"/>
    <property type="match status" value="1"/>
</dbReference>
<dbReference type="Pfam" id="PF00069">
    <property type="entry name" value="Pkinase"/>
    <property type="match status" value="1"/>
</dbReference>
<evidence type="ECO:0000256" key="7">
    <source>
        <dbReference type="SAM" id="MobiDB-lite"/>
    </source>
</evidence>
<dbReference type="EMBL" id="HG793125">
    <property type="protein sequence ID" value="CDK24339.1"/>
    <property type="molecule type" value="Genomic_DNA"/>
</dbReference>
<dbReference type="OrthoDB" id="1405469at2759"/>
<dbReference type="AlphaFoldDB" id="W6MF69"/>
<keyword evidence="1" id="KW-0808">Transferase</keyword>
<feature type="binding site" evidence="6">
    <location>
        <position position="225"/>
    </location>
    <ligand>
        <name>ATP</name>
        <dbReference type="ChEBI" id="CHEBI:30616"/>
    </ligand>
</feature>
<evidence type="ECO:0000256" key="4">
    <source>
        <dbReference type="ARBA" id="ARBA00022840"/>
    </source>
</evidence>
<dbReference type="InterPro" id="IPR011009">
    <property type="entry name" value="Kinase-like_dom_sf"/>
</dbReference>
<dbReference type="GeneID" id="34517744"/>
<keyword evidence="10" id="KW-1185">Reference proteome</keyword>
<evidence type="ECO:0000256" key="5">
    <source>
        <dbReference type="ARBA" id="ARBA00037982"/>
    </source>
</evidence>
<proteinExistence type="inferred from homology"/>
<dbReference type="STRING" id="1382522.W6MF69"/>
<dbReference type="SUPFAM" id="SSF56112">
    <property type="entry name" value="Protein kinase-like (PK-like)"/>
    <property type="match status" value="1"/>
</dbReference>
<dbReference type="GO" id="GO:0030447">
    <property type="term" value="P:filamentous growth"/>
    <property type="evidence" value="ECO:0007669"/>
    <property type="project" value="UniProtKB-ARBA"/>
</dbReference>
<name>W6MF69_9ASCO</name>
<dbReference type="InterPro" id="IPR008271">
    <property type="entry name" value="Ser/Thr_kinase_AS"/>
</dbReference>
<keyword evidence="4 6" id="KW-0067">ATP-binding</keyword>
<dbReference type="InterPro" id="IPR017441">
    <property type="entry name" value="Protein_kinase_ATP_BS"/>
</dbReference>
<dbReference type="GO" id="GO:0005634">
    <property type="term" value="C:nucleus"/>
    <property type="evidence" value="ECO:0007669"/>
    <property type="project" value="TreeGrafter"/>
</dbReference>
<evidence type="ECO:0000256" key="3">
    <source>
        <dbReference type="ARBA" id="ARBA00022777"/>
    </source>
</evidence>
<dbReference type="PROSITE" id="PS00107">
    <property type="entry name" value="PROTEIN_KINASE_ATP"/>
    <property type="match status" value="1"/>
</dbReference>
<dbReference type="GO" id="GO:0005737">
    <property type="term" value="C:cytoplasm"/>
    <property type="evidence" value="ECO:0007669"/>
    <property type="project" value="TreeGrafter"/>
</dbReference>
<dbReference type="InterPro" id="IPR000719">
    <property type="entry name" value="Prot_kinase_dom"/>
</dbReference>
<evidence type="ECO:0000259" key="8">
    <source>
        <dbReference type="PROSITE" id="PS50011"/>
    </source>
</evidence>
<evidence type="ECO:0000256" key="1">
    <source>
        <dbReference type="ARBA" id="ARBA00022679"/>
    </source>
</evidence>
<feature type="region of interest" description="Disordered" evidence="7">
    <location>
        <begin position="77"/>
        <end position="97"/>
    </location>
</feature>
<evidence type="ECO:0000313" key="9">
    <source>
        <dbReference type="EMBL" id="CDK24339.1"/>
    </source>
</evidence>
<dbReference type="CDD" id="cd00180">
    <property type="entry name" value="PKc"/>
    <property type="match status" value="1"/>
</dbReference>
<reference evidence="9" key="2">
    <citation type="submission" date="2014-02" db="EMBL/GenBank/DDBJ databases">
        <title>Complete DNA sequence of /Kuraishia capsulata/ illustrates novel genomic features among budding yeasts (/Saccharomycotina/).</title>
        <authorList>
            <person name="Morales L."/>
            <person name="Noel B."/>
            <person name="Porcel B."/>
            <person name="Marcet-Houben M."/>
            <person name="Hullo M-F."/>
            <person name="Sacerdot C."/>
            <person name="Tekaia F."/>
            <person name="Leh-Louis V."/>
            <person name="Despons L."/>
            <person name="Khanna V."/>
            <person name="Aury J-M."/>
            <person name="Barbe V."/>
            <person name="Couloux A."/>
            <person name="Labadie K."/>
            <person name="Pelletier E."/>
            <person name="Souciet J-L."/>
            <person name="Boekhout T."/>
            <person name="Gabaldon T."/>
            <person name="Wincker P."/>
            <person name="Dujon B."/>
        </authorList>
    </citation>
    <scope>NUCLEOTIDE SEQUENCE</scope>
    <source>
        <strain evidence="9">CBS 1993</strain>
    </source>
</reference>
<dbReference type="SMART" id="SM00220">
    <property type="entry name" value="S_TKc"/>
    <property type="match status" value="1"/>
</dbReference>
<protein>
    <recommendedName>
        <fullName evidence="8">Protein kinase domain-containing protein</fullName>
    </recommendedName>
</protein>
<keyword evidence="3" id="KW-0418">Kinase</keyword>
<accession>W6MF69</accession>
<dbReference type="Proteomes" id="UP000019384">
    <property type="component" value="Unassembled WGS sequence"/>
</dbReference>
<keyword evidence="2 6" id="KW-0547">Nucleotide-binding</keyword>
<dbReference type="PANTHER" id="PTHR11042">
    <property type="entry name" value="EUKARYOTIC TRANSLATION INITIATION FACTOR 2-ALPHA KINASE EIF2-ALPHA KINASE -RELATED"/>
    <property type="match status" value="1"/>
</dbReference>
<dbReference type="GO" id="GO:0005524">
    <property type="term" value="F:ATP binding"/>
    <property type="evidence" value="ECO:0007669"/>
    <property type="project" value="UniProtKB-UniRule"/>
</dbReference>
<dbReference type="PROSITE" id="PS50011">
    <property type="entry name" value="PROTEIN_KINASE_DOM"/>
    <property type="match status" value="1"/>
</dbReference>
<feature type="domain" description="Protein kinase" evidence="8">
    <location>
        <begin position="193"/>
        <end position="551"/>
    </location>
</feature>
<gene>
    <name evidence="9" type="ORF">KUCA_T00000299001</name>
</gene>
<dbReference type="InterPro" id="IPR050339">
    <property type="entry name" value="CC_SR_Kinase"/>
</dbReference>
<dbReference type="HOGENOM" id="CLU_010228_2_1_1"/>